<feature type="signal peptide" evidence="1">
    <location>
        <begin position="1"/>
        <end position="17"/>
    </location>
</feature>
<reference evidence="2" key="1">
    <citation type="submission" date="2021-09" db="EMBL/GenBank/DDBJ databases">
        <authorList>
            <consortium name="AG Swart"/>
            <person name="Singh M."/>
            <person name="Singh A."/>
            <person name="Seah K."/>
            <person name="Emmerich C."/>
        </authorList>
    </citation>
    <scope>NUCLEOTIDE SEQUENCE</scope>
    <source>
        <strain evidence="2">ATCC30299</strain>
    </source>
</reference>
<organism evidence="2 3">
    <name type="scientific">Blepharisma stoltei</name>
    <dbReference type="NCBI Taxonomy" id="1481888"/>
    <lineage>
        <taxon>Eukaryota</taxon>
        <taxon>Sar</taxon>
        <taxon>Alveolata</taxon>
        <taxon>Ciliophora</taxon>
        <taxon>Postciliodesmatophora</taxon>
        <taxon>Heterotrichea</taxon>
        <taxon>Heterotrichida</taxon>
        <taxon>Blepharismidae</taxon>
        <taxon>Blepharisma</taxon>
    </lineage>
</organism>
<gene>
    <name evidence="2" type="ORF">BSTOLATCC_MIC26429</name>
</gene>
<evidence type="ECO:0000256" key="1">
    <source>
        <dbReference type="SAM" id="SignalP"/>
    </source>
</evidence>
<dbReference type="AlphaFoldDB" id="A0AAU9J3L1"/>
<keyword evidence="1" id="KW-0732">Signal</keyword>
<evidence type="ECO:0008006" key="4">
    <source>
        <dbReference type="Google" id="ProtNLM"/>
    </source>
</evidence>
<proteinExistence type="predicted"/>
<evidence type="ECO:0000313" key="3">
    <source>
        <dbReference type="Proteomes" id="UP001162131"/>
    </source>
</evidence>
<dbReference type="EMBL" id="CAJZBQ010000025">
    <property type="protein sequence ID" value="CAG9320514.1"/>
    <property type="molecule type" value="Genomic_DNA"/>
</dbReference>
<feature type="chain" id="PRO_5043426225" description="Ice nucleation protein" evidence="1">
    <location>
        <begin position="18"/>
        <end position="73"/>
    </location>
</feature>
<dbReference type="Proteomes" id="UP001162131">
    <property type="component" value="Unassembled WGS sequence"/>
</dbReference>
<accession>A0AAU9J3L1</accession>
<keyword evidence="3" id="KW-1185">Reference proteome</keyword>
<name>A0AAU9J3L1_9CILI</name>
<comment type="caution">
    <text evidence="2">The sequence shown here is derived from an EMBL/GenBank/DDBJ whole genome shotgun (WGS) entry which is preliminary data.</text>
</comment>
<protein>
    <recommendedName>
        <fullName evidence="4">Ice nucleation protein</fullName>
    </recommendedName>
</protein>
<evidence type="ECO:0000313" key="2">
    <source>
        <dbReference type="EMBL" id="CAG9320514.1"/>
    </source>
</evidence>
<sequence>MAAQLAQMILLAGLALQKATQYLQLLQTLAQLNAQLAQTGAQLAQMTLLAGLALQKATQYLQLLQTPAQLNAQ</sequence>